<dbReference type="OrthoDB" id="9813368at2"/>
<dbReference type="GO" id="GO:0008234">
    <property type="term" value="F:cysteine-type peptidase activity"/>
    <property type="evidence" value="ECO:0007669"/>
    <property type="project" value="UniProtKB-KW"/>
</dbReference>
<evidence type="ECO:0000256" key="1">
    <source>
        <dbReference type="ARBA" id="ARBA00007074"/>
    </source>
</evidence>
<dbReference type="AlphaFoldDB" id="A0A4R6TS72"/>
<proteinExistence type="inferred from homology"/>
<gene>
    <name evidence="7" type="ORF">EV213_12062</name>
</gene>
<evidence type="ECO:0000256" key="4">
    <source>
        <dbReference type="ARBA" id="ARBA00022807"/>
    </source>
</evidence>
<evidence type="ECO:0000313" key="7">
    <source>
        <dbReference type="EMBL" id="TDQ36131.1"/>
    </source>
</evidence>
<comment type="caution">
    <text evidence="7">The sequence shown here is derived from an EMBL/GenBank/DDBJ whole genome shotgun (WGS) entry which is preliminary data.</text>
</comment>
<keyword evidence="5" id="KW-0732">Signal</keyword>
<dbReference type="SUPFAM" id="SSF54001">
    <property type="entry name" value="Cysteine proteinases"/>
    <property type="match status" value="1"/>
</dbReference>
<dbReference type="InterPro" id="IPR000064">
    <property type="entry name" value="NLP_P60_dom"/>
</dbReference>
<evidence type="ECO:0000313" key="8">
    <source>
        <dbReference type="Proteomes" id="UP000295632"/>
    </source>
</evidence>
<protein>
    <submittedName>
        <fullName evidence="7">Cell wall-associated NlpC family hydrolase</fullName>
    </submittedName>
</protein>
<dbReference type="Gene3D" id="3.90.1720.10">
    <property type="entry name" value="endopeptidase domain like (from Nostoc punctiforme)"/>
    <property type="match status" value="1"/>
</dbReference>
<evidence type="ECO:0000259" key="6">
    <source>
        <dbReference type="PROSITE" id="PS51935"/>
    </source>
</evidence>
<keyword evidence="4" id="KW-0788">Thiol protease</keyword>
<reference evidence="7 8" key="1">
    <citation type="submission" date="2019-03" db="EMBL/GenBank/DDBJ databases">
        <title>Genomic Encyclopedia of Type Strains, Phase IV (KMG-IV): sequencing the most valuable type-strain genomes for metagenomic binning, comparative biology and taxonomic classification.</title>
        <authorList>
            <person name="Goeker M."/>
        </authorList>
    </citation>
    <scope>NUCLEOTIDE SEQUENCE [LARGE SCALE GENOMIC DNA]</scope>
    <source>
        <strain evidence="7 8">DSM 28697</strain>
    </source>
</reference>
<dbReference type="Pfam" id="PF00877">
    <property type="entry name" value="NLPC_P60"/>
    <property type="match status" value="1"/>
</dbReference>
<dbReference type="PANTHER" id="PTHR47053">
    <property type="entry name" value="MUREIN DD-ENDOPEPTIDASE MEPH-RELATED"/>
    <property type="match status" value="1"/>
</dbReference>
<evidence type="ECO:0000256" key="2">
    <source>
        <dbReference type="ARBA" id="ARBA00022670"/>
    </source>
</evidence>
<keyword evidence="3 7" id="KW-0378">Hydrolase</keyword>
<evidence type="ECO:0000256" key="3">
    <source>
        <dbReference type="ARBA" id="ARBA00022801"/>
    </source>
</evidence>
<dbReference type="PANTHER" id="PTHR47053:SF1">
    <property type="entry name" value="MUREIN DD-ENDOPEPTIDASE MEPH-RELATED"/>
    <property type="match status" value="1"/>
</dbReference>
<dbReference type="Proteomes" id="UP000295632">
    <property type="component" value="Unassembled WGS sequence"/>
</dbReference>
<dbReference type="InterPro" id="IPR038765">
    <property type="entry name" value="Papain-like_cys_pep_sf"/>
</dbReference>
<accession>A0A4R6TS72</accession>
<feature type="signal peptide" evidence="5">
    <location>
        <begin position="1"/>
        <end position="25"/>
    </location>
</feature>
<keyword evidence="2" id="KW-0645">Protease</keyword>
<dbReference type="GO" id="GO:0006508">
    <property type="term" value="P:proteolysis"/>
    <property type="evidence" value="ECO:0007669"/>
    <property type="project" value="UniProtKB-KW"/>
</dbReference>
<comment type="similarity">
    <text evidence="1">Belongs to the peptidase C40 family.</text>
</comment>
<feature type="domain" description="NlpC/P60" evidence="6">
    <location>
        <begin position="25"/>
        <end position="147"/>
    </location>
</feature>
<organism evidence="7 8">
    <name type="scientific">Aureibacillus halotolerans</name>
    <dbReference type="NCBI Taxonomy" id="1508390"/>
    <lineage>
        <taxon>Bacteria</taxon>
        <taxon>Bacillati</taxon>
        <taxon>Bacillota</taxon>
        <taxon>Bacilli</taxon>
        <taxon>Bacillales</taxon>
        <taxon>Bacillaceae</taxon>
        <taxon>Aureibacillus</taxon>
    </lineage>
</organism>
<sequence>MFKKIATGIAAFTMAATLFMPAADAAASSNIVSTAKNYIGTPYAYGGTSASGFDCSGYVLTVLGAHNVDLPRTTGGQFASGTAVSKADLQSGDLVFFNTSGRGVSHSGIYIGNGQFIHSASSNGVSISDLNDPYYWGSRYIGARRVLN</sequence>
<dbReference type="PROSITE" id="PS51935">
    <property type="entry name" value="NLPC_P60"/>
    <property type="match status" value="1"/>
</dbReference>
<dbReference type="EMBL" id="SNYJ01000020">
    <property type="protein sequence ID" value="TDQ36131.1"/>
    <property type="molecule type" value="Genomic_DNA"/>
</dbReference>
<name>A0A4R6TS72_9BACI</name>
<dbReference type="InterPro" id="IPR051202">
    <property type="entry name" value="Peptidase_C40"/>
</dbReference>
<dbReference type="RefSeq" id="WP_133581857.1">
    <property type="nucleotide sequence ID" value="NZ_SNYJ01000020.1"/>
</dbReference>
<feature type="chain" id="PRO_5020955146" evidence="5">
    <location>
        <begin position="26"/>
        <end position="148"/>
    </location>
</feature>
<keyword evidence="8" id="KW-1185">Reference proteome</keyword>
<evidence type="ECO:0000256" key="5">
    <source>
        <dbReference type="SAM" id="SignalP"/>
    </source>
</evidence>